<dbReference type="EMBL" id="CP136798">
    <property type="protein sequence ID" value="XCN13920.1"/>
    <property type="molecule type" value="Genomic_DNA"/>
</dbReference>
<accession>A0AAU8KDA9</accession>
<evidence type="ECO:0000313" key="1">
    <source>
        <dbReference type="EMBL" id="XCN13920.1"/>
    </source>
</evidence>
<dbReference type="RefSeq" id="WP_354596823.1">
    <property type="nucleotide sequence ID" value="NZ_CP136798.1"/>
</dbReference>
<organism evidence="1">
    <name type="scientific">Streptomyces sp. JL1001</name>
    <dbReference type="NCBI Taxonomy" id="3078227"/>
    <lineage>
        <taxon>Bacteria</taxon>
        <taxon>Bacillati</taxon>
        <taxon>Actinomycetota</taxon>
        <taxon>Actinomycetes</taxon>
        <taxon>Kitasatosporales</taxon>
        <taxon>Streptomycetaceae</taxon>
        <taxon>Streptomyces</taxon>
    </lineage>
</organism>
<reference evidence="1" key="1">
    <citation type="submission" date="2023-10" db="EMBL/GenBank/DDBJ databases">
        <title>Complete genome sequence of Streptomyces sp. JL1001.</title>
        <authorList>
            <person name="Jiang L."/>
        </authorList>
    </citation>
    <scope>NUCLEOTIDE SEQUENCE</scope>
    <source>
        <strain evidence="1">JL1001</strain>
    </source>
</reference>
<name>A0AAU8KDA9_9ACTN</name>
<proteinExistence type="predicted"/>
<dbReference type="AlphaFoldDB" id="A0AAU8KDA9"/>
<gene>
    <name evidence="1" type="ORF">R1Y80_09750</name>
</gene>
<sequence>MSTYIGRTVTVTHHDLIVPAPPPWGAAAAEIGKAWAAAERAYRSNHGLDADAALADNALTFHAEDDNIVIRWTTEGAR</sequence>
<protein>
    <submittedName>
        <fullName evidence="1">Uncharacterized protein</fullName>
    </submittedName>
</protein>